<dbReference type="AlphaFoldDB" id="A0A5M3VRT7"/>
<evidence type="ECO:0000313" key="3">
    <source>
        <dbReference type="Proteomes" id="UP000334990"/>
    </source>
</evidence>
<dbReference type="PANTHER" id="PTHR43808:SF8">
    <property type="entry name" value="PEPTIDASE M20 DIMERISATION DOMAIN-CONTAINING PROTEIN"/>
    <property type="match status" value="1"/>
</dbReference>
<dbReference type="Proteomes" id="UP000334990">
    <property type="component" value="Unassembled WGS sequence"/>
</dbReference>
<keyword evidence="1" id="KW-0862">Zinc</keyword>
<reference evidence="2 3" key="1">
    <citation type="submission" date="2019-10" db="EMBL/GenBank/DDBJ databases">
        <title>Whole genome shotgun sequence of Acrocarpospora corrugata NBRC 13972.</title>
        <authorList>
            <person name="Ichikawa N."/>
            <person name="Kimura A."/>
            <person name="Kitahashi Y."/>
            <person name="Komaki H."/>
            <person name="Oguchi A."/>
        </authorList>
    </citation>
    <scope>NUCLEOTIDE SEQUENCE [LARGE SCALE GENOMIC DNA]</scope>
    <source>
        <strain evidence="2 3">NBRC 13972</strain>
    </source>
</reference>
<dbReference type="InterPro" id="IPR002933">
    <property type="entry name" value="Peptidase_M20"/>
</dbReference>
<gene>
    <name evidence="2" type="ORF">Acor_09820</name>
</gene>
<dbReference type="Gene3D" id="3.40.630.10">
    <property type="entry name" value="Zn peptidases"/>
    <property type="match status" value="1"/>
</dbReference>
<protein>
    <submittedName>
        <fullName evidence="2">Uncharacterized protein</fullName>
    </submittedName>
</protein>
<sequence length="300" mass="32062">MTSKRNAAIDATGSLRVARDDHAGVVKLTRELVRIPSRGGIDHYDPVLDYMESWLVEHGHACRRLADPGGTTVALTCEVTGAGLGPRYVLDACLDTAPFGDESAWTYPPTSGEIMGGWLHGRGSSDSKAGAAIFAHIAARLQQTADQWQGSVVLCIAVPGTGSGAAISAFQVGRGSRFTKVGGGLPVHFVPVDFGQYPAHRALAGRVANARERVTPAAQAGQQILRRIPGPLDDRRDRVAADHGRAKRHHRQNGLQGVADLARLPRVADRPESGEKSVLPPLIHWRVAVDLAYLGHADQR</sequence>
<comment type="caution">
    <text evidence="2">The sequence shown here is derived from an EMBL/GenBank/DDBJ whole genome shotgun (WGS) entry which is preliminary data.</text>
</comment>
<dbReference type="InterPro" id="IPR050072">
    <property type="entry name" value="Peptidase_M20A"/>
</dbReference>
<dbReference type="GO" id="GO:0016787">
    <property type="term" value="F:hydrolase activity"/>
    <property type="evidence" value="ECO:0007669"/>
    <property type="project" value="InterPro"/>
</dbReference>
<keyword evidence="3" id="KW-1185">Reference proteome</keyword>
<evidence type="ECO:0000313" key="2">
    <source>
        <dbReference type="EMBL" id="GER98918.1"/>
    </source>
</evidence>
<dbReference type="Pfam" id="PF01546">
    <property type="entry name" value="Peptidase_M20"/>
    <property type="match status" value="1"/>
</dbReference>
<evidence type="ECO:0000256" key="1">
    <source>
        <dbReference type="ARBA" id="ARBA00022833"/>
    </source>
</evidence>
<dbReference type="EMBL" id="BLAD01000038">
    <property type="protein sequence ID" value="GER98918.1"/>
    <property type="molecule type" value="Genomic_DNA"/>
</dbReference>
<proteinExistence type="predicted"/>
<accession>A0A5M3VRT7</accession>
<dbReference type="SUPFAM" id="SSF53187">
    <property type="entry name" value="Zn-dependent exopeptidases"/>
    <property type="match status" value="1"/>
</dbReference>
<organism evidence="2 3">
    <name type="scientific">Acrocarpospora corrugata</name>
    <dbReference type="NCBI Taxonomy" id="35763"/>
    <lineage>
        <taxon>Bacteria</taxon>
        <taxon>Bacillati</taxon>
        <taxon>Actinomycetota</taxon>
        <taxon>Actinomycetes</taxon>
        <taxon>Streptosporangiales</taxon>
        <taxon>Streptosporangiaceae</taxon>
        <taxon>Acrocarpospora</taxon>
    </lineage>
</organism>
<name>A0A5M3VRT7_9ACTN</name>
<dbReference type="PANTHER" id="PTHR43808">
    <property type="entry name" value="ACETYLORNITHINE DEACETYLASE"/>
    <property type="match status" value="1"/>
</dbReference>